<accession>A0A0S1SK31</accession>
<keyword evidence="4" id="KW-1133">Transmembrane helix</keyword>
<reference evidence="7" key="1">
    <citation type="submission" date="2015-10" db="EMBL/GenBank/DDBJ databases">
        <title>Analysis of five complete genome sequences for members of the class Peribacteria in the recently recognized Peregrinibacteria bacterial phylum.</title>
        <authorList>
            <person name="Anantharaman K."/>
            <person name="Brown C.T."/>
            <person name="Burstein D."/>
            <person name="Castelle C.J."/>
            <person name="Probst A.J."/>
            <person name="Thomas B.C."/>
            <person name="Williams K.H."/>
            <person name="Banfield J.F."/>
        </authorList>
    </citation>
    <scope>NUCLEOTIDE SEQUENCE [LARGE SCALE GENOMIC DNA]</scope>
</reference>
<evidence type="ECO:0000256" key="5">
    <source>
        <dbReference type="ARBA" id="ARBA00023136"/>
    </source>
</evidence>
<evidence type="ECO:0000256" key="2">
    <source>
        <dbReference type="ARBA" id="ARBA00008854"/>
    </source>
</evidence>
<dbReference type="Gene3D" id="1.20.1440.20">
    <property type="entry name" value="LemA-like domain"/>
    <property type="match status" value="1"/>
</dbReference>
<dbReference type="KEGG" id="prf:PeribacterA2_0501"/>
<comment type="subcellular location">
    <subcellularLocation>
        <location evidence="1">Membrane</location>
        <topology evidence="1">Single-pass membrane protein</topology>
    </subcellularLocation>
</comment>
<comment type="similarity">
    <text evidence="2">Belongs to the LemA family.</text>
</comment>
<protein>
    <submittedName>
        <fullName evidence="6">LemA protein</fullName>
    </submittedName>
</protein>
<proteinExistence type="inferred from homology"/>
<dbReference type="PANTHER" id="PTHR34478">
    <property type="entry name" value="PROTEIN LEMA"/>
    <property type="match status" value="1"/>
</dbReference>
<evidence type="ECO:0000313" key="6">
    <source>
        <dbReference type="EMBL" id="ALM13191.1"/>
    </source>
</evidence>
<name>A0A0S1SNP0_9BACT</name>
<accession>A0A0S1SNP0</accession>
<evidence type="ECO:0000256" key="1">
    <source>
        <dbReference type="ARBA" id="ARBA00004167"/>
    </source>
</evidence>
<dbReference type="Proteomes" id="UP000069135">
    <property type="component" value="Chromosome"/>
</dbReference>
<dbReference type="GO" id="GO:0016020">
    <property type="term" value="C:membrane"/>
    <property type="evidence" value="ECO:0007669"/>
    <property type="project" value="UniProtKB-SubCell"/>
</dbReference>
<dbReference type="PATRIC" id="fig|1735161.3.peg.492"/>
<accession>A0A0S1SWI8</accession>
<gene>
    <name evidence="6" type="ORF">PeribacterD1_0501</name>
</gene>
<dbReference type="SUPFAM" id="SSF140478">
    <property type="entry name" value="LemA-like"/>
    <property type="match status" value="1"/>
</dbReference>
<dbReference type="InterPro" id="IPR007156">
    <property type="entry name" value="MamQ_LemA"/>
</dbReference>
<keyword evidence="3" id="KW-0812">Transmembrane</keyword>
<dbReference type="Pfam" id="PF04011">
    <property type="entry name" value="LemA"/>
    <property type="match status" value="1"/>
</dbReference>
<accession>A0A0S1SGR0</accession>
<evidence type="ECO:0000256" key="3">
    <source>
        <dbReference type="ARBA" id="ARBA00022692"/>
    </source>
</evidence>
<evidence type="ECO:0000313" key="7">
    <source>
        <dbReference type="Proteomes" id="UP000069135"/>
    </source>
</evidence>
<dbReference type="AlphaFoldDB" id="A0A0S1SNP0"/>
<keyword evidence="5" id="KW-0472">Membrane</keyword>
<dbReference type="STRING" id="1735162.PeribacterB2_0500"/>
<dbReference type="EMBL" id="CP013065">
    <property type="protein sequence ID" value="ALM13191.1"/>
    <property type="molecule type" value="Genomic_DNA"/>
</dbReference>
<dbReference type="PANTHER" id="PTHR34478:SF2">
    <property type="entry name" value="MEMBRANE PROTEIN"/>
    <property type="match status" value="1"/>
</dbReference>
<reference evidence="6 7" key="2">
    <citation type="journal article" date="2016" name="PeerJ">
        <title>Analysis of five complete genome sequences for members of the class Peribacteria in the recently recognized Peregrinibacteria bacterial phylum.</title>
        <authorList>
            <person name="Anantharaman K."/>
            <person name="Brown C.T."/>
            <person name="Burstein D."/>
            <person name="Castelle C.J."/>
            <person name="Probst A.J."/>
            <person name="Thomas B.C."/>
            <person name="Williams K.H."/>
            <person name="Banfield J.F."/>
        </authorList>
    </citation>
    <scope>NUCLEOTIDE SEQUENCE [LARGE SCALE GENOMIC DNA]</scope>
    <source>
        <strain evidence="6">RIFOXYD1_FULL_PER-ii_59_16</strain>
    </source>
</reference>
<accession>A0A0S1SS84</accession>
<sequence>MIKKPWIIALIVVLVVVAGWVWTGYNGFVSQEENVKNAWAQVETNYQRRIDLVPNLVNTVKGAANFEQSTLTAVTEARTQWMGATSRQDKLAAAQNMEGALGRLLVTVEAYPQLKATEAFRDLMTQLEGTENRISIARKDYNDAVQVYNVAIRRFPSNLLAGIFGFSRENPFEAVEGAEVAPSVDFVQ</sequence>
<organism evidence="6 7">
    <name type="scientific">Candidatus Peribacter riflensis</name>
    <dbReference type="NCBI Taxonomy" id="1735162"/>
    <lineage>
        <taxon>Bacteria</taxon>
        <taxon>Candidatus Peregrinibacteriota</taxon>
        <taxon>Candidatus Peribacteria</taxon>
        <taxon>Candidatus Peribacterales</taxon>
        <taxon>Candidatus Peribacteraceae</taxon>
        <taxon>Candidatus Peribacter</taxon>
    </lineage>
</organism>
<evidence type="ECO:0000256" key="4">
    <source>
        <dbReference type="ARBA" id="ARBA00022989"/>
    </source>
</evidence>
<dbReference type="InterPro" id="IPR023353">
    <property type="entry name" value="LemA-like_dom_sf"/>
</dbReference>